<dbReference type="InterPro" id="IPR002716">
    <property type="entry name" value="PIN_dom"/>
</dbReference>
<dbReference type="CDD" id="cd09873">
    <property type="entry name" value="PIN_Pae0151-like"/>
    <property type="match status" value="1"/>
</dbReference>
<accession>A0A7L4P5F6</accession>
<evidence type="ECO:0000259" key="2">
    <source>
        <dbReference type="Pfam" id="PF01850"/>
    </source>
</evidence>
<dbReference type="Pfam" id="PF01850">
    <property type="entry name" value="PIN"/>
    <property type="match status" value="1"/>
</dbReference>
<evidence type="ECO:0000313" key="4">
    <source>
        <dbReference type="Proteomes" id="UP000554766"/>
    </source>
</evidence>
<dbReference type="InterPro" id="IPR044153">
    <property type="entry name" value="PIN_Pae0151-like"/>
</dbReference>
<reference evidence="3 4" key="1">
    <citation type="journal article" date="2020" name="Nat. Commun.">
        <title>The structures of two archaeal type IV pili illuminate evolutionary relationships.</title>
        <authorList>
            <person name="Wang F."/>
            <person name="Baquero D.P."/>
            <person name="Su Z."/>
            <person name="Beltran L.C."/>
            <person name="Prangishvili D."/>
            <person name="Krupovic M."/>
            <person name="Egelman E.H."/>
        </authorList>
    </citation>
    <scope>NUCLEOTIDE SEQUENCE [LARGE SCALE GENOMIC DNA]</scope>
    <source>
        <strain evidence="3 4">2GA</strain>
    </source>
</reference>
<dbReference type="PANTHER" id="PTHR35901">
    <property type="entry name" value="RIBONUCLEASE VAPC3"/>
    <property type="match status" value="1"/>
</dbReference>
<dbReference type="AlphaFoldDB" id="A0A7L4P5F6"/>
<dbReference type="SUPFAM" id="SSF88723">
    <property type="entry name" value="PIN domain-like"/>
    <property type="match status" value="1"/>
</dbReference>
<dbReference type="Gene3D" id="3.40.50.1010">
    <property type="entry name" value="5'-nuclease"/>
    <property type="match status" value="1"/>
</dbReference>
<keyword evidence="1" id="KW-0460">Magnesium</keyword>
<feature type="domain" description="PIN" evidence="2">
    <location>
        <begin position="26"/>
        <end position="90"/>
    </location>
</feature>
<evidence type="ECO:0000313" key="3">
    <source>
        <dbReference type="EMBL" id="NYR14441.1"/>
    </source>
</evidence>
<protein>
    <submittedName>
        <fullName evidence="3">Type II toxin-antitoxin system VapC family toxin</fullName>
    </submittedName>
</protein>
<dbReference type="InterPro" id="IPR029060">
    <property type="entry name" value="PIN-like_dom_sf"/>
</dbReference>
<keyword evidence="4" id="KW-1185">Reference proteome</keyword>
<gene>
    <name evidence="3" type="ORF">HC235_00325</name>
</gene>
<dbReference type="EMBL" id="JAAVJF010000001">
    <property type="protein sequence ID" value="NYR14441.1"/>
    <property type="molecule type" value="Genomic_DNA"/>
</dbReference>
<dbReference type="Proteomes" id="UP000554766">
    <property type="component" value="Unassembled WGS sequence"/>
</dbReference>
<name>A0A7L4P5F6_9CREN</name>
<organism evidence="3 4">
    <name type="scientific">Pyrobaculum arsenaticum</name>
    <dbReference type="NCBI Taxonomy" id="121277"/>
    <lineage>
        <taxon>Archaea</taxon>
        <taxon>Thermoproteota</taxon>
        <taxon>Thermoprotei</taxon>
        <taxon>Thermoproteales</taxon>
        <taxon>Thermoproteaceae</taxon>
        <taxon>Pyrobaculum</taxon>
    </lineage>
</organism>
<evidence type="ECO:0000256" key="1">
    <source>
        <dbReference type="ARBA" id="ARBA00022842"/>
    </source>
</evidence>
<dbReference type="OMA" id="VYDALYV"/>
<proteinExistence type="predicted"/>
<sequence>MVAKEVANTIWKAHVRGLVTADVAERLFHILSSLLEKNVRLEPESAYLPDAFHIAVAHRITVYDALYVAVAQKKGAALLTLDAQQGEMAKKLGVDVVTP</sequence>
<dbReference type="InterPro" id="IPR051619">
    <property type="entry name" value="TypeII_TA_RNase_PINc/VapC"/>
</dbReference>
<dbReference type="GeneID" id="5055101"/>
<dbReference type="RefSeq" id="WP_011900534.1">
    <property type="nucleotide sequence ID" value="NZ_JAAVJF010000001.1"/>
</dbReference>
<comment type="caution">
    <text evidence="3">The sequence shown here is derived from an EMBL/GenBank/DDBJ whole genome shotgun (WGS) entry which is preliminary data.</text>
</comment>
<dbReference type="PANTHER" id="PTHR35901:SF1">
    <property type="entry name" value="EXONUCLEASE VAPC9"/>
    <property type="match status" value="1"/>
</dbReference>